<accession>A0A4S2MS98</accession>
<dbReference type="EMBL" id="ML220140">
    <property type="protein sequence ID" value="TGZ78578.1"/>
    <property type="molecule type" value="Genomic_DNA"/>
</dbReference>
<reference evidence="7 8" key="1">
    <citation type="submission" date="2019-04" db="EMBL/GenBank/DDBJ databases">
        <title>Comparative genomics and transcriptomics to analyze fruiting body development in filamentous ascomycetes.</title>
        <authorList>
            <consortium name="DOE Joint Genome Institute"/>
            <person name="Lutkenhaus R."/>
            <person name="Traeger S."/>
            <person name="Breuer J."/>
            <person name="Kuo A."/>
            <person name="Lipzen A."/>
            <person name="Pangilinan J."/>
            <person name="Dilworth D."/>
            <person name="Sandor L."/>
            <person name="Poggeler S."/>
            <person name="Barry K."/>
            <person name="Grigoriev I.V."/>
            <person name="Nowrousian M."/>
        </authorList>
    </citation>
    <scope>NUCLEOTIDE SEQUENCE [LARGE SCALE GENOMIC DNA]</scope>
    <source>
        <strain evidence="7 8">CBS 389.68</strain>
    </source>
</reference>
<evidence type="ECO:0000256" key="4">
    <source>
        <dbReference type="ARBA" id="ARBA00022989"/>
    </source>
</evidence>
<feature type="transmembrane region" description="Helical" evidence="6">
    <location>
        <begin position="58"/>
        <end position="79"/>
    </location>
</feature>
<dbReference type="AlphaFoldDB" id="A0A4S2MS98"/>
<evidence type="ECO:0000256" key="5">
    <source>
        <dbReference type="ARBA" id="ARBA00023136"/>
    </source>
</evidence>
<dbReference type="OrthoDB" id="5581259at2759"/>
<evidence type="ECO:0000256" key="1">
    <source>
        <dbReference type="ARBA" id="ARBA00004141"/>
    </source>
</evidence>
<dbReference type="Proteomes" id="UP000298138">
    <property type="component" value="Unassembled WGS sequence"/>
</dbReference>
<organism evidence="7 8">
    <name type="scientific">Ascodesmis nigricans</name>
    <dbReference type="NCBI Taxonomy" id="341454"/>
    <lineage>
        <taxon>Eukaryota</taxon>
        <taxon>Fungi</taxon>
        <taxon>Dikarya</taxon>
        <taxon>Ascomycota</taxon>
        <taxon>Pezizomycotina</taxon>
        <taxon>Pezizomycetes</taxon>
        <taxon>Pezizales</taxon>
        <taxon>Ascodesmidaceae</taxon>
        <taxon>Ascodesmis</taxon>
    </lineage>
</organism>
<proteinExistence type="inferred from homology"/>
<evidence type="ECO:0000256" key="2">
    <source>
        <dbReference type="ARBA" id="ARBA00007322"/>
    </source>
</evidence>
<evidence type="ECO:0000256" key="3">
    <source>
        <dbReference type="ARBA" id="ARBA00022692"/>
    </source>
</evidence>
<feature type="transmembrane region" description="Helical" evidence="6">
    <location>
        <begin position="180"/>
        <end position="204"/>
    </location>
</feature>
<dbReference type="PANTHER" id="PTHR12703">
    <property type="entry name" value="TRANSMEMBRANE PROTEIN 33"/>
    <property type="match status" value="1"/>
</dbReference>
<keyword evidence="8" id="KW-1185">Reference proteome</keyword>
<evidence type="ECO:0000256" key="6">
    <source>
        <dbReference type="SAM" id="Phobius"/>
    </source>
</evidence>
<gene>
    <name evidence="7" type="ORF">EX30DRAFT_343128</name>
</gene>
<dbReference type="GO" id="GO:0061024">
    <property type="term" value="P:membrane organization"/>
    <property type="evidence" value="ECO:0007669"/>
    <property type="project" value="TreeGrafter"/>
</dbReference>
<dbReference type="InParanoid" id="A0A4S2MS98"/>
<dbReference type="PANTHER" id="PTHR12703:SF4">
    <property type="entry name" value="TRANSMEMBRANE PROTEIN 33"/>
    <property type="match status" value="1"/>
</dbReference>
<comment type="subcellular location">
    <subcellularLocation>
        <location evidence="1">Membrane</location>
        <topology evidence="1">Multi-pass membrane protein</topology>
    </subcellularLocation>
</comment>
<dbReference type="STRING" id="341454.A0A4S2MS98"/>
<name>A0A4S2MS98_9PEZI</name>
<dbReference type="InterPro" id="IPR051645">
    <property type="entry name" value="PER33/POM33_regulator"/>
</dbReference>
<dbReference type="GO" id="GO:0005783">
    <property type="term" value="C:endoplasmic reticulum"/>
    <property type="evidence" value="ECO:0007669"/>
    <property type="project" value="TreeGrafter"/>
</dbReference>
<keyword evidence="3 6" id="KW-0812">Transmembrane</keyword>
<feature type="transmembrane region" description="Helical" evidence="6">
    <location>
        <begin position="26"/>
        <end position="46"/>
    </location>
</feature>
<evidence type="ECO:0000313" key="7">
    <source>
        <dbReference type="EMBL" id="TGZ78578.1"/>
    </source>
</evidence>
<dbReference type="Pfam" id="PF03661">
    <property type="entry name" value="TMEM33_Pom33"/>
    <property type="match status" value="1"/>
</dbReference>
<dbReference type="FunCoup" id="A0A4S2MS98">
    <property type="interactions" value="129"/>
</dbReference>
<sequence>MAPPAATTPQEPLSARLANLAQTLQFAWFLGHLTLLFSTTYYSVSIFKFSASNGLPSFFYRVAFLSAAATYGIVVYKAYRARFRAGQLPTGQQGIMKVAGDENVQYLLMALIWLYVKPVYFALFPFAVYSTFHFLTYLRTNLLPVLAPGPASSVSETISRFVKKNYDASMHLVANLELFLWARVFLYCLVFQNSWLLLLCYTIFLRARFAQSVFVRDALKGIELRGDALVADARVPEGVRTGWAIGKTAIARFGEFSDVPKMMGGAKTVPVKKE</sequence>
<evidence type="ECO:0000313" key="8">
    <source>
        <dbReference type="Proteomes" id="UP000298138"/>
    </source>
</evidence>
<dbReference type="InterPro" id="IPR005344">
    <property type="entry name" value="TMEM33/Pom33"/>
</dbReference>
<feature type="transmembrane region" description="Helical" evidence="6">
    <location>
        <begin position="106"/>
        <end position="129"/>
    </location>
</feature>
<dbReference type="GO" id="GO:0016020">
    <property type="term" value="C:membrane"/>
    <property type="evidence" value="ECO:0007669"/>
    <property type="project" value="UniProtKB-SubCell"/>
</dbReference>
<comment type="similarity">
    <text evidence="2">Belongs to the PER33/POM33 family.</text>
</comment>
<keyword evidence="4 6" id="KW-1133">Transmembrane helix</keyword>
<protein>
    <submittedName>
        <fullName evidence="7">Uncharacterized protein</fullName>
    </submittedName>
</protein>
<keyword evidence="5 6" id="KW-0472">Membrane</keyword>
<dbReference type="GO" id="GO:0071786">
    <property type="term" value="P:endoplasmic reticulum tubular network organization"/>
    <property type="evidence" value="ECO:0007669"/>
    <property type="project" value="TreeGrafter"/>
</dbReference>